<keyword evidence="1" id="KW-0472">Membrane</keyword>
<evidence type="ECO:0000256" key="1">
    <source>
        <dbReference type="SAM" id="Phobius"/>
    </source>
</evidence>
<evidence type="ECO:0000313" key="2">
    <source>
        <dbReference type="EMBL" id="NGM21794.1"/>
    </source>
</evidence>
<proteinExistence type="predicted"/>
<dbReference type="RefSeq" id="WP_164695687.1">
    <property type="nucleotide sequence ID" value="NZ_JAAIKB010000006.1"/>
</dbReference>
<comment type="caution">
    <text evidence="2">The sequence shown here is derived from an EMBL/GenBank/DDBJ whole genome shotgun (WGS) entry which is preliminary data.</text>
</comment>
<dbReference type="Proteomes" id="UP000475385">
    <property type="component" value="Unassembled WGS sequence"/>
</dbReference>
<dbReference type="EMBL" id="JAAIKB010000006">
    <property type="protein sequence ID" value="NGM21794.1"/>
    <property type="molecule type" value="Genomic_DNA"/>
</dbReference>
<organism evidence="2 3">
    <name type="scientific">Falsiroseomonas algicola</name>
    <dbReference type="NCBI Taxonomy" id="2716930"/>
    <lineage>
        <taxon>Bacteria</taxon>
        <taxon>Pseudomonadati</taxon>
        <taxon>Pseudomonadota</taxon>
        <taxon>Alphaproteobacteria</taxon>
        <taxon>Acetobacterales</taxon>
        <taxon>Roseomonadaceae</taxon>
        <taxon>Falsiroseomonas</taxon>
    </lineage>
</organism>
<protein>
    <submittedName>
        <fullName evidence="2">Uncharacterized protein</fullName>
    </submittedName>
</protein>
<sequence length="100" mass="11132">MDEFCRFYVHDSWTMIAVSFALLFAASIVIWRFAKPKMTLPVFLYHVFNYRARFATFASPEARARFKEPAVSAAVGTAVAVVVFNVLALAACPGSILYGM</sequence>
<feature type="transmembrane region" description="Helical" evidence="1">
    <location>
        <begin position="73"/>
        <end position="98"/>
    </location>
</feature>
<feature type="transmembrane region" description="Helical" evidence="1">
    <location>
        <begin position="12"/>
        <end position="34"/>
    </location>
</feature>
<dbReference type="AlphaFoldDB" id="A0A6M1LPT4"/>
<keyword evidence="1" id="KW-1133">Transmembrane helix</keyword>
<keyword evidence="1" id="KW-0812">Transmembrane</keyword>
<name>A0A6M1LPT4_9PROT</name>
<gene>
    <name evidence="2" type="ORF">G3576_17355</name>
</gene>
<evidence type="ECO:0000313" key="3">
    <source>
        <dbReference type="Proteomes" id="UP000475385"/>
    </source>
</evidence>
<reference evidence="2 3" key="1">
    <citation type="submission" date="2020-02" db="EMBL/GenBank/DDBJ databases">
        <authorList>
            <person name="Kim H.M."/>
            <person name="Jeon C.O."/>
        </authorList>
    </citation>
    <scope>NUCLEOTIDE SEQUENCE [LARGE SCALE GENOMIC DNA]</scope>
    <source>
        <strain evidence="2 3">PeD5</strain>
    </source>
</reference>
<keyword evidence="3" id="KW-1185">Reference proteome</keyword>
<reference evidence="2 3" key="2">
    <citation type="submission" date="2020-03" db="EMBL/GenBank/DDBJ databases">
        <title>Roseomonas stagni sp. nov., isolated from pond water in Japan.</title>
        <authorList>
            <person name="Furuhata K."/>
            <person name="Miyamoto H."/>
            <person name="Goto K."/>
        </authorList>
    </citation>
    <scope>NUCLEOTIDE SEQUENCE [LARGE SCALE GENOMIC DNA]</scope>
    <source>
        <strain evidence="2 3">PeD5</strain>
    </source>
</reference>
<accession>A0A6M1LPT4</accession>